<dbReference type="InterPro" id="IPR031893">
    <property type="entry name" value="Phage_tail_APC"/>
</dbReference>
<evidence type="ECO:0000259" key="1">
    <source>
        <dbReference type="Pfam" id="PF16778"/>
    </source>
</evidence>
<comment type="caution">
    <text evidence="2">The sequence shown here is derived from an EMBL/GenBank/DDBJ whole genome shotgun (WGS) entry which is preliminary data.</text>
</comment>
<accession>A0ABU1CY86</accession>
<name>A0ABU1CY86_9PSED</name>
<reference evidence="2 3" key="1">
    <citation type="journal article" date="2023" name="Microbiol. Resour. Announc.">
        <title>Whole-genome sequence of Pseudomonas yamanorum OLsAu1 isolated from the edible ectomycorrhizal mushroom Lactarius sp. section Deliciosi.</title>
        <authorList>
            <person name="Ramirez-Mendoza R."/>
            <person name="Angeles-Argaiz R.E."/>
            <person name="Hernandez-Oaxaca D."/>
            <person name="Aguirre-Beltran L."/>
            <person name="Almaraz-Suarez J."/>
            <person name="Perez-Moreno J."/>
        </authorList>
    </citation>
    <scope>NUCLEOTIDE SEQUENCE [LARGE SCALE GENOMIC DNA]</scope>
    <source>
        <strain evidence="2 3">OLsAu1</strain>
    </source>
</reference>
<evidence type="ECO:0000313" key="3">
    <source>
        <dbReference type="Proteomes" id="UP001224477"/>
    </source>
</evidence>
<organism evidence="2 3">
    <name type="scientific">Pseudomonas yamanorum</name>
    <dbReference type="NCBI Taxonomy" id="515393"/>
    <lineage>
        <taxon>Bacteria</taxon>
        <taxon>Pseudomonadati</taxon>
        <taxon>Pseudomonadota</taxon>
        <taxon>Gammaproteobacteria</taxon>
        <taxon>Pseudomonadales</taxon>
        <taxon>Pseudomonadaceae</taxon>
        <taxon>Pseudomonas</taxon>
    </lineage>
</organism>
<proteinExistence type="predicted"/>
<dbReference type="RefSeq" id="WP_093205536.1">
    <property type="nucleotide sequence ID" value="NZ_CP159621.1"/>
</dbReference>
<dbReference type="Pfam" id="PF16778">
    <property type="entry name" value="Phage_tail_APC"/>
    <property type="match status" value="1"/>
</dbReference>
<feature type="domain" description="Phage tail assembly chaperone-like" evidence="1">
    <location>
        <begin position="23"/>
        <end position="81"/>
    </location>
</feature>
<gene>
    <name evidence="2" type="ORF">RCO22_25155</name>
</gene>
<sequence>MSETFNAENPAAGIAVPTPEIEWAAVRSRRDQLLRATDFTQLPDYPATDAQRTTVASYRKALRDIPEQVAEPSKLVWPVLPTFLK</sequence>
<protein>
    <submittedName>
        <fullName evidence="2">Tail fiber assembly protein</fullName>
    </submittedName>
</protein>
<evidence type="ECO:0000313" key="2">
    <source>
        <dbReference type="EMBL" id="MDR0192241.1"/>
    </source>
</evidence>
<dbReference type="Gene3D" id="6.10.140.1310">
    <property type="match status" value="1"/>
</dbReference>
<dbReference type="Proteomes" id="UP001224477">
    <property type="component" value="Unassembled WGS sequence"/>
</dbReference>
<keyword evidence="3" id="KW-1185">Reference proteome</keyword>
<dbReference type="GeneID" id="93515086"/>
<dbReference type="EMBL" id="JAVGXC010000035">
    <property type="protein sequence ID" value="MDR0192241.1"/>
    <property type="molecule type" value="Genomic_DNA"/>
</dbReference>